<dbReference type="Pfam" id="PF04149">
    <property type="entry name" value="DUF397"/>
    <property type="match status" value="1"/>
</dbReference>
<feature type="region of interest" description="Disordered" evidence="1">
    <location>
        <begin position="25"/>
        <end position="57"/>
    </location>
</feature>
<dbReference type="RefSeq" id="WP_267949895.1">
    <property type="nucleotide sequence ID" value="NZ_JBEQNA010000001.1"/>
</dbReference>
<feature type="domain" description="DUF397" evidence="2">
    <location>
        <begin position="5"/>
        <end position="73"/>
    </location>
</feature>
<evidence type="ECO:0000256" key="1">
    <source>
        <dbReference type="SAM" id="MobiDB-lite"/>
    </source>
</evidence>
<evidence type="ECO:0000313" key="3">
    <source>
        <dbReference type="EMBL" id="MES0832978.1"/>
    </source>
</evidence>
<evidence type="ECO:0000259" key="2">
    <source>
        <dbReference type="Pfam" id="PF04149"/>
    </source>
</evidence>
<comment type="caution">
    <text evidence="3">The sequence shown here is derived from an EMBL/GenBank/DDBJ whole genome shotgun (WGS) entry which is preliminary data.</text>
</comment>
<dbReference type="EMBL" id="JBEQNB010000002">
    <property type="protein sequence ID" value="MES0832978.1"/>
    <property type="molecule type" value="Genomic_DNA"/>
</dbReference>
<dbReference type="InterPro" id="IPR007278">
    <property type="entry name" value="DUF397"/>
</dbReference>
<accession>A0ABV1ZPS9</accession>
<reference evidence="3 4" key="1">
    <citation type="submission" date="2024-06" db="EMBL/GenBank/DDBJ databases">
        <authorList>
            <person name="Bataeva Y.V."/>
            <person name="Grigorian L.N."/>
            <person name="Solomentsev V.I."/>
        </authorList>
    </citation>
    <scope>NUCLEOTIDE SEQUENCE [LARGE SCALE GENOMIC DNA]</scope>
    <source>
        <strain evidence="4">SCPM-O-B-12605 (RCAM04882)</strain>
    </source>
</reference>
<name>A0ABV1ZPS9_9ACTN</name>
<proteinExistence type="predicted"/>
<protein>
    <submittedName>
        <fullName evidence="3">DUF397 domain-containing protein</fullName>
    </submittedName>
</protein>
<evidence type="ECO:0000313" key="4">
    <source>
        <dbReference type="Proteomes" id="UP001432401"/>
    </source>
</evidence>
<dbReference type="Proteomes" id="UP001432401">
    <property type="component" value="Unassembled WGS sequence"/>
</dbReference>
<organism evidence="3 4">
    <name type="scientific">Nocardiopsis tropica</name>
    <dbReference type="NCBI Taxonomy" id="109330"/>
    <lineage>
        <taxon>Bacteria</taxon>
        <taxon>Bacillati</taxon>
        <taxon>Actinomycetota</taxon>
        <taxon>Actinomycetes</taxon>
        <taxon>Streptosporangiales</taxon>
        <taxon>Nocardiopsidaceae</taxon>
        <taxon>Nocardiopsis</taxon>
    </lineage>
</organism>
<gene>
    <name evidence="3" type="ORF">ABUK86_04285</name>
</gene>
<keyword evidence="4" id="KW-1185">Reference proteome</keyword>
<sequence>MSDLAFFKSSHSLERGECVEVAFRTTPRHPGDGARATAAGPPVGAALRDSGHPGRGRLDVPRREWAVFLGTARL</sequence>